<dbReference type="Gene3D" id="3.20.20.70">
    <property type="entry name" value="Aldolase class I"/>
    <property type="match status" value="1"/>
</dbReference>
<feature type="binding site" evidence="6">
    <location>
        <position position="136"/>
    </location>
    <ligand>
        <name>Zn(2+)</name>
        <dbReference type="ChEBI" id="CHEBI:29105"/>
        <label>2</label>
    </ligand>
</feature>
<keyword evidence="2 6" id="KW-0862">Zinc</keyword>
<dbReference type="PROSITE" id="PS00806">
    <property type="entry name" value="ALDOLASE_CLASS_II_2"/>
    <property type="match status" value="1"/>
</dbReference>
<name>A0A9D1L2T8_9BACT</name>
<dbReference type="NCBIfam" id="TIGR00167">
    <property type="entry name" value="cbbA"/>
    <property type="match status" value="1"/>
</dbReference>
<evidence type="ECO:0000256" key="4">
    <source>
        <dbReference type="PIRSR" id="PIRSR001359-1"/>
    </source>
</evidence>
<dbReference type="Pfam" id="PF01116">
    <property type="entry name" value="F_bP_aldolase"/>
    <property type="match status" value="1"/>
</dbReference>
<dbReference type="SUPFAM" id="SSF51569">
    <property type="entry name" value="Aldolase"/>
    <property type="match status" value="1"/>
</dbReference>
<dbReference type="NCBIfam" id="TIGR01859">
    <property type="entry name" value="fruc_bis_ald"/>
    <property type="match status" value="1"/>
</dbReference>
<evidence type="ECO:0000256" key="1">
    <source>
        <dbReference type="ARBA" id="ARBA00022723"/>
    </source>
</evidence>
<dbReference type="GO" id="GO:0008270">
    <property type="term" value="F:zinc ion binding"/>
    <property type="evidence" value="ECO:0007669"/>
    <property type="project" value="InterPro"/>
</dbReference>
<accession>A0A9D1L2T8</accession>
<dbReference type="GO" id="GO:0030388">
    <property type="term" value="P:fructose 1,6-bisphosphate metabolic process"/>
    <property type="evidence" value="ECO:0007669"/>
    <property type="project" value="InterPro"/>
</dbReference>
<comment type="cofactor">
    <cofactor evidence="6">
        <name>Zn(2+)</name>
        <dbReference type="ChEBI" id="CHEBI:29105"/>
    </cofactor>
    <text evidence="6">Binds 2 Zn(2+) ions per subunit. One is catalytic and the other provides a structural contribution.</text>
</comment>
<feature type="binding site" evidence="5">
    <location>
        <begin position="208"/>
        <end position="210"/>
    </location>
    <ligand>
        <name>dihydroxyacetone phosphate</name>
        <dbReference type="ChEBI" id="CHEBI:57642"/>
    </ligand>
</feature>
<evidence type="ECO:0000256" key="3">
    <source>
        <dbReference type="ARBA" id="ARBA00023239"/>
    </source>
</evidence>
<evidence type="ECO:0000313" key="8">
    <source>
        <dbReference type="Proteomes" id="UP000824087"/>
    </source>
</evidence>
<dbReference type="PIRSF" id="PIRSF001359">
    <property type="entry name" value="F_bP_aldolase_II"/>
    <property type="match status" value="1"/>
</dbReference>
<keyword evidence="1 6" id="KW-0479">Metal-binding</keyword>
<dbReference type="GO" id="GO:0006096">
    <property type="term" value="P:glycolytic process"/>
    <property type="evidence" value="ECO:0007669"/>
    <property type="project" value="InterPro"/>
</dbReference>
<dbReference type="InterPro" id="IPR000771">
    <property type="entry name" value="FBA_II"/>
</dbReference>
<feature type="binding site" evidence="6">
    <location>
        <position position="106"/>
    </location>
    <ligand>
        <name>Zn(2+)</name>
        <dbReference type="ChEBI" id="CHEBI:29105"/>
        <label>2</label>
    </ligand>
</feature>
<feature type="active site" description="Proton donor" evidence="4">
    <location>
        <position position="84"/>
    </location>
</feature>
<dbReference type="PANTHER" id="PTHR30304:SF0">
    <property type="entry name" value="D-TAGATOSE-1,6-BISPHOSPHATE ALDOLASE SUBUNIT GATY-RELATED"/>
    <property type="match status" value="1"/>
</dbReference>
<dbReference type="AlphaFoldDB" id="A0A9D1L2T8"/>
<dbReference type="PANTHER" id="PTHR30304">
    <property type="entry name" value="D-TAGATOSE-1,6-BISPHOSPHATE ALDOLASE"/>
    <property type="match status" value="1"/>
</dbReference>
<dbReference type="GO" id="GO:0004332">
    <property type="term" value="F:fructose-bisphosphate aldolase activity"/>
    <property type="evidence" value="ECO:0007669"/>
    <property type="project" value="UniProtKB-EC"/>
</dbReference>
<evidence type="ECO:0000256" key="5">
    <source>
        <dbReference type="PIRSR" id="PIRSR001359-2"/>
    </source>
</evidence>
<evidence type="ECO:0000256" key="2">
    <source>
        <dbReference type="ARBA" id="ARBA00022833"/>
    </source>
</evidence>
<reference evidence="7" key="1">
    <citation type="submission" date="2020-10" db="EMBL/GenBank/DDBJ databases">
        <authorList>
            <person name="Gilroy R."/>
        </authorList>
    </citation>
    <scope>NUCLEOTIDE SEQUENCE</scope>
    <source>
        <strain evidence="7">CHK197-8231</strain>
    </source>
</reference>
<dbReference type="EC" id="4.1.2.13" evidence="7"/>
<feature type="binding site" evidence="6">
    <location>
        <position position="85"/>
    </location>
    <ligand>
        <name>Zn(2+)</name>
        <dbReference type="ChEBI" id="CHEBI:29105"/>
        <label>1</label>
        <note>catalytic</note>
    </ligand>
</feature>
<dbReference type="PROSITE" id="PS00602">
    <property type="entry name" value="ALDOLASE_CLASS_II_1"/>
    <property type="match status" value="1"/>
</dbReference>
<dbReference type="InterPro" id="IPR013785">
    <property type="entry name" value="Aldolase_TIM"/>
</dbReference>
<evidence type="ECO:0000256" key="6">
    <source>
        <dbReference type="PIRSR" id="PIRSR001359-3"/>
    </source>
</evidence>
<dbReference type="Proteomes" id="UP000824087">
    <property type="component" value="Unassembled WGS sequence"/>
</dbReference>
<dbReference type="InterPro" id="IPR011289">
    <property type="entry name" value="Fruc_bis_ald_class-2"/>
</dbReference>
<feature type="binding site" evidence="6">
    <location>
        <position position="207"/>
    </location>
    <ligand>
        <name>Zn(2+)</name>
        <dbReference type="ChEBI" id="CHEBI:29105"/>
        <label>1</label>
        <note>catalytic</note>
    </ligand>
</feature>
<feature type="binding site" evidence="5">
    <location>
        <begin position="229"/>
        <end position="232"/>
    </location>
    <ligand>
        <name>dihydroxyacetone phosphate</name>
        <dbReference type="ChEBI" id="CHEBI:57642"/>
    </ligand>
</feature>
<proteinExistence type="predicted"/>
<keyword evidence="3 7" id="KW-0456">Lyase</keyword>
<organism evidence="7 8">
    <name type="scientific">Candidatus Fimihabitans intestinipullorum</name>
    <dbReference type="NCBI Taxonomy" id="2840820"/>
    <lineage>
        <taxon>Bacteria</taxon>
        <taxon>Bacillati</taxon>
        <taxon>Mycoplasmatota</taxon>
        <taxon>Mycoplasmatota incertae sedis</taxon>
        <taxon>Candidatus Fimihabitans</taxon>
    </lineage>
</organism>
<sequence>MLANATEMLKKAKENKYAIAHFNINNLEWTRFILEEVEANQSPVILGVSEGAAKYMGGFYTVSCLVRALMYDLKTTVPVALHLDHGSSVESCYAAIDAGFTSVMIDASKYSLEENIRMTKEVVHYAHSKGVSVEAEVGHIGGSEDNVSSSVAYCEVADAVELAQTTGIDFFAPALGSVHGIYKGEPKLDFDRMQEIAKLTNLPLVLHGGSGIPDEMIQKGIACGICKLNINTDLQIVWSKAVREFLQENESVYDPRKIIKAGEQALKEEVRKKLELLGSMQKA</sequence>
<gene>
    <name evidence="7" type="primary">fba</name>
    <name evidence="7" type="ORF">IAD49_00215</name>
</gene>
<feature type="binding site" evidence="6">
    <location>
        <position position="179"/>
    </location>
    <ligand>
        <name>Zn(2+)</name>
        <dbReference type="ChEBI" id="CHEBI:29105"/>
        <label>1</label>
        <note>catalytic</note>
    </ligand>
</feature>
<comment type="caution">
    <text evidence="7">The sequence shown here is derived from an EMBL/GenBank/DDBJ whole genome shotgun (WGS) entry which is preliminary data.</text>
</comment>
<protein>
    <submittedName>
        <fullName evidence="7">Class II fructose-1,6-bisphosphate aldolase</fullName>
        <ecNumber evidence="7">4.1.2.13</ecNumber>
    </submittedName>
</protein>
<dbReference type="InterPro" id="IPR050246">
    <property type="entry name" value="Class_II_FBP_aldolase"/>
</dbReference>
<dbReference type="EMBL" id="DVML01000002">
    <property type="protein sequence ID" value="HIU21995.1"/>
    <property type="molecule type" value="Genomic_DNA"/>
</dbReference>
<dbReference type="CDD" id="cd00947">
    <property type="entry name" value="TBP_aldolase_IIB"/>
    <property type="match status" value="1"/>
</dbReference>
<evidence type="ECO:0000313" key="7">
    <source>
        <dbReference type="EMBL" id="HIU21995.1"/>
    </source>
</evidence>
<feature type="binding site" evidence="5">
    <location>
        <position position="180"/>
    </location>
    <ligand>
        <name>dihydroxyacetone phosphate</name>
        <dbReference type="ChEBI" id="CHEBI:57642"/>
    </ligand>
</feature>
<reference evidence="7" key="2">
    <citation type="journal article" date="2021" name="PeerJ">
        <title>Extensive microbial diversity within the chicken gut microbiome revealed by metagenomics and culture.</title>
        <authorList>
            <person name="Gilroy R."/>
            <person name="Ravi A."/>
            <person name="Getino M."/>
            <person name="Pursley I."/>
            <person name="Horton D.L."/>
            <person name="Alikhan N.F."/>
            <person name="Baker D."/>
            <person name="Gharbi K."/>
            <person name="Hall N."/>
            <person name="Watson M."/>
            <person name="Adriaenssens E.M."/>
            <person name="Foster-Nyarko E."/>
            <person name="Jarju S."/>
            <person name="Secka A."/>
            <person name="Antonio M."/>
            <person name="Oren A."/>
            <person name="Chaudhuri R.R."/>
            <person name="La Ragione R."/>
            <person name="Hildebrand F."/>
            <person name="Pallen M.J."/>
        </authorList>
    </citation>
    <scope>NUCLEOTIDE SEQUENCE</scope>
    <source>
        <strain evidence="7">CHK197-8231</strain>
    </source>
</reference>